<dbReference type="SUPFAM" id="SSF47384">
    <property type="entry name" value="Homodimeric domain of signal transducing histidine kinase"/>
    <property type="match status" value="1"/>
</dbReference>
<dbReference type="CDD" id="cd00082">
    <property type="entry name" value="HisKA"/>
    <property type="match status" value="1"/>
</dbReference>
<comment type="subcellular location">
    <subcellularLocation>
        <location evidence="2">Membrane</location>
    </subcellularLocation>
</comment>
<dbReference type="InterPro" id="IPR004358">
    <property type="entry name" value="Sig_transdc_His_kin-like_C"/>
</dbReference>
<dbReference type="CDD" id="cd06225">
    <property type="entry name" value="HAMP"/>
    <property type="match status" value="1"/>
</dbReference>
<feature type="domain" description="HAMP" evidence="13">
    <location>
        <begin position="79"/>
        <end position="135"/>
    </location>
</feature>
<evidence type="ECO:0000256" key="6">
    <source>
        <dbReference type="ARBA" id="ARBA00022741"/>
    </source>
</evidence>
<proteinExistence type="predicted"/>
<dbReference type="RefSeq" id="WP_073274362.1">
    <property type="nucleotide sequence ID" value="NZ_FRAC01000008.1"/>
</dbReference>
<keyword evidence="6" id="KW-0547">Nucleotide-binding</keyword>
<dbReference type="GO" id="GO:0000156">
    <property type="term" value="F:phosphorelay response regulator activity"/>
    <property type="evidence" value="ECO:0007669"/>
    <property type="project" value="TreeGrafter"/>
</dbReference>
<dbReference type="EC" id="2.7.13.3" evidence="3"/>
<dbReference type="STRING" id="1121322.SAMN02745136_01483"/>
<dbReference type="InterPro" id="IPR003661">
    <property type="entry name" value="HisK_dim/P_dom"/>
</dbReference>
<keyword evidence="11" id="KW-0812">Transmembrane</keyword>
<evidence type="ECO:0000256" key="4">
    <source>
        <dbReference type="ARBA" id="ARBA00022553"/>
    </source>
</evidence>
<dbReference type="InterPro" id="IPR003594">
    <property type="entry name" value="HATPase_dom"/>
</dbReference>
<keyword evidence="9" id="KW-0902">Two-component regulatory system</keyword>
<dbReference type="PANTHER" id="PTHR42878">
    <property type="entry name" value="TWO-COMPONENT HISTIDINE KINASE"/>
    <property type="match status" value="1"/>
</dbReference>
<dbReference type="CDD" id="cd00075">
    <property type="entry name" value="HATPase"/>
    <property type="match status" value="1"/>
</dbReference>
<dbReference type="Gene3D" id="1.10.287.130">
    <property type="match status" value="1"/>
</dbReference>
<dbReference type="Gene3D" id="6.10.340.10">
    <property type="match status" value="1"/>
</dbReference>
<dbReference type="SMART" id="SM00388">
    <property type="entry name" value="HisKA"/>
    <property type="match status" value="1"/>
</dbReference>
<dbReference type="SMART" id="SM00387">
    <property type="entry name" value="HATPase_c"/>
    <property type="match status" value="1"/>
</dbReference>
<dbReference type="SUPFAM" id="SSF55874">
    <property type="entry name" value="ATPase domain of HSP90 chaperone/DNA topoisomerase II/histidine kinase"/>
    <property type="match status" value="1"/>
</dbReference>
<protein>
    <recommendedName>
        <fullName evidence="3">histidine kinase</fullName>
        <ecNumber evidence="3">2.7.13.3</ecNumber>
    </recommendedName>
</protein>
<dbReference type="Pfam" id="PF00672">
    <property type="entry name" value="HAMP"/>
    <property type="match status" value="1"/>
</dbReference>
<dbReference type="FunFam" id="1.10.287.130:FF:000001">
    <property type="entry name" value="Two-component sensor histidine kinase"/>
    <property type="match status" value="1"/>
</dbReference>
<organism evidence="14 15">
    <name type="scientific">Anaerocolumna jejuensis DSM 15929</name>
    <dbReference type="NCBI Taxonomy" id="1121322"/>
    <lineage>
        <taxon>Bacteria</taxon>
        <taxon>Bacillati</taxon>
        <taxon>Bacillota</taxon>
        <taxon>Clostridia</taxon>
        <taxon>Lachnospirales</taxon>
        <taxon>Lachnospiraceae</taxon>
        <taxon>Anaerocolumna</taxon>
    </lineage>
</organism>
<keyword evidence="8" id="KW-0067">ATP-binding</keyword>
<evidence type="ECO:0000256" key="3">
    <source>
        <dbReference type="ARBA" id="ARBA00012438"/>
    </source>
</evidence>
<feature type="transmembrane region" description="Helical" evidence="11">
    <location>
        <begin position="20"/>
        <end position="41"/>
    </location>
</feature>
<evidence type="ECO:0000259" key="12">
    <source>
        <dbReference type="PROSITE" id="PS50109"/>
    </source>
</evidence>
<evidence type="ECO:0000256" key="7">
    <source>
        <dbReference type="ARBA" id="ARBA00022777"/>
    </source>
</evidence>
<accession>A0A1M6NWC3</accession>
<evidence type="ECO:0000256" key="9">
    <source>
        <dbReference type="ARBA" id="ARBA00023012"/>
    </source>
</evidence>
<dbReference type="PROSITE" id="PS50885">
    <property type="entry name" value="HAMP"/>
    <property type="match status" value="1"/>
</dbReference>
<keyword evidence="11" id="KW-1133">Transmembrane helix</keyword>
<evidence type="ECO:0000256" key="2">
    <source>
        <dbReference type="ARBA" id="ARBA00004370"/>
    </source>
</evidence>
<sequence>MKILYEEPEDKRIDAKRTFIKEFTIIWAVVLFCCAGAVLLFLFQMRENTNPWIMVFVDSTYVAFVGLIVSLITRYIAFAAYTKPVMEIRKAARKVAEGDFTVRVRSQRKDGKKDEVEVLIEDFNKMVEELATTEILKGDFISNVSHEIKTPLAVIQSYAAALRREDLPQSKKQEYIDTITDASRKLSALVTNVLKLNKLEHQEIIKEETFSLDEQLRCCILALEDKFLEKDIEIDANLEEVFITTDASLLEIIWNNLLTNALKFTEPHGQIGVELRQNNKKSTVLVKDTGCGMSKEACKRSFDRFYQGDTSHSVEGNGLGLSLVKRVADMIKAEISVDSEEGRGTVFTVVLPHNKIEG</sequence>
<dbReference type="InterPro" id="IPR005467">
    <property type="entry name" value="His_kinase_dom"/>
</dbReference>
<dbReference type="Proteomes" id="UP000184386">
    <property type="component" value="Unassembled WGS sequence"/>
</dbReference>
<dbReference type="OrthoDB" id="9813151at2"/>
<feature type="domain" description="Histidine kinase" evidence="12">
    <location>
        <begin position="143"/>
        <end position="355"/>
    </location>
</feature>
<feature type="transmembrane region" description="Helical" evidence="11">
    <location>
        <begin position="61"/>
        <end position="81"/>
    </location>
</feature>
<evidence type="ECO:0000256" key="10">
    <source>
        <dbReference type="ARBA" id="ARBA00023136"/>
    </source>
</evidence>
<evidence type="ECO:0000256" key="1">
    <source>
        <dbReference type="ARBA" id="ARBA00000085"/>
    </source>
</evidence>
<dbReference type="EMBL" id="FRAC01000008">
    <property type="protein sequence ID" value="SHJ99931.1"/>
    <property type="molecule type" value="Genomic_DNA"/>
</dbReference>
<dbReference type="GO" id="GO:0005524">
    <property type="term" value="F:ATP binding"/>
    <property type="evidence" value="ECO:0007669"/>
    <property type="project" value="UniProtKB-KW"/>
</dbReference>
<dbReference type="FunFam" id="3.30.565.10:FF:000006">
    <property type="entry name" value="Sensor histidine kinase WalK"/>
    <property type="match status" value="1"/>
</dbReference>
<keyword evidence="7 14" id="KW-0418">Kinase</keyword>
<dbReference type="AlphaFoldDB" id="A0A1M6NWC3"/>
<dbReference type="SUPFAM" id="SSF158472">
    <property type="entry name" value="HAMP domain-like"/>
    <property type="match status" value="1"/>
</dbReference>
<name>A0A1M6NWC3_9FIRM</name>
<dbReference type="InterPro" id="IPR003660">
    <property type="entry name" value="HAMP_dom"/>
</dbReference>
<dbReference type="GO" id="GO:0016020">
    <property type="term" value="C:membrane"/>
    <property type="evidence" value="ECO:0007669"/>
    <property type="project" value="UniProtKB-SubCell"/>
</dbReference>
<evidence type="ECO:0000313" key="15">
    <source>
        <dbReference type="Proteomes" id="UP000184386"/>
    </source>
</evidence>
<evidence type="ECO:0000313" key="14">
    <source>
        <dbReference type="EMBL" id="SHJ99931.1"/>
    </source>
</evidence>
<dbReference type="Pfam" id="PF00512">
    <property type="entry name" value="HisKA"/>
    <property type="match status" value="1"/>
</dbReference>
<dbReference type="SMART" id="SM00304">
    <property type="entry name" value="HAMP"/>
    <property type="match status" value="2"/>
</dbReference>
<dbReference type="PRINTS" id="PR00344">
    <property type="entry name" value="BCTRLSENSOR"/>
</dbReference>
<evidence type="ECO:0000256" key="5">
    <source>
        <dbReference type="ARBA" id="ARBA00022679"/>
    </source>
</evidence>
<keyword evidence="10 11" id="KW-0472">Membrane</keyword>
<keyword evidence="5" id="KW-0808">Transferase</keyword>
<dbReference type="InterPro" id="IPR050351">
    <property type="entry name" value="BphY/WalK/GraS-like"/>
</dbReference>
<evidence type="ECO:0000259" key="13">
    <source>
        <dbReference type="PROSITE" id="PS50885"/>
    </source>
</evidence>
<dbReference type="GO" id="GO:0000155">
    <property type="term" value="F:phosphorelay sensor kinase activity"/>
    <property type="evidence" value="ECO:0007669"/>
    <property type="project" value="InterPro"/>
</dbReference>
<dbReference type="PROSITE" id="PS50109">
    <property type="entry name" value="HIS_KIN"/>
    <property type="match status" value="1"/>
</dbReference>
<dbReference type="GO" id="GO:0030295">
    <property type="term" value="F:protein kinase activator activity"/>
    <property type="evidence" value="ECO:0007669"/>
    <property type="project" value="TreeGrafter"/>
</dbReference>
<comment type="catalytic activity">
    <reaction evidence="1">
        <text>ATP + protein L-histidine = ADP + protein N-phospho-L-histidine.</text>
        <dbReference type="EC" id="2.7.13.3"/>
    </reaction>
</comment>
<dbReference type="GO" id="GO:0007234">
    <property type="term" value="P:osmosensory signaling via phosphorelay pathway"/>
    <property type="evidence" value="ECO:0007669"/>
    <property type="project" value="TreeGrafter"/>
</dbReference>
<reference evidence="14 15" key="1">
    <citation type="submission" date="2016-11" db="EMBL/GenBank/DDBJ databases">
        <authorList>
            <person name="Jaros S."/>
            <person name="Januszkiewicz K."/>
            <person name="Wedrychowicz H."/>
        </authorList>
    </citation>
    <scope>NUCLEOTIDE SEQUENCE [LARGE SCALE GENOMIC DNA]</scope>
    <source>
        <strain evidence="14 15">DSM 15929</strain>
    </source>
</reference>
<keyword evidence="4" id="KW-0597">Phosphoprotein</keyword>
<dbReference type="Pfam" id="PF02518">
    <property type="entry name" value="HATPase_c"/>
    <property type="match status" value="1"/>
</dbReference>
<dbReference type="Gene3D" id="3.30.565.10">
    <property type="entry name" value="Histidine kinase-like ATPase, C-terminal domain"/>
    <property type="match status" value="1"/>
</dbReference>
<evidence type="ECO:0000256" key="8">
    <source>
        <dbReference type="ARBA" id="ARBA00022840"/>
    </source>
</evidence>
<dbReference type="InterPro" id="IPR036890">
    <property type="entry name" value="HATPase_C_sf"/>
</dbReference>
<dbReference type="InterPro" id="IPR036097">
    <property type="entry name" value="HisK_dim/P_sf"/>
</dbReference>
<keyword evidence="15" id="KW-1185">Reference proteome</keyword>
<dbReference type="PANTHER" id="PTHR42878:SF7">
    <property type="entry name" value="SENSOR HISTIDINE KINASE GLRK"/>
    <property type="match status" value="1"/>
</dbReference>
<gene>
    <name evidence="14" type="ORF">SAMN02745136_01483</name>
</gene>
<evidence type="ECO:0000256" key="11">
    <source>
        <dbReference type="SAM" id="Phobius"/>
    </source>
</evidence>